<reference evidence="2" key="2">
    <citation type="journal article" date="2017" name="Nat. Plants">
        <title>The Aegilops tauschii genome reveals multiple impacts of transposons.</title>
        <authorList>
            <person name="Zhao G."/>
            <person name="Zou C."/>
            <person name="Li K."/>
            <person name="Wang K."/>
            <person name="Li T."/>
            <person name="Gao L."/>
            <person name="Zhang X."/>
            <person name="Wang H."/>
            <person name="Yang Z."/>
            <person name="Liu X."/>
            <person name="Jiang W."/>
            <person name="Mao L."/>
            <person name="Kong X."/>
            <person name="Jiao Y."/>
            <person name="Jia J."/>
        </authorList>
    </citation>
    <scope>NUCLEOTIDE SEQUENCE [LARGE SCALE GENOMIC DNA]</scope>
    <source>
        <strain evidence="2">cv. AL8/78</strain>
    </source>
</reference>
<organism evidence="1 2">
    <name type="scientific">Aegilops tauschii subsp. strangulata</name>
    <name type="common">Goatgrass</name>
    <dbReference type="NCBI Taxonomy" id="200361"/>
    <lineage>
        <taxon>Eukaryota</taxon>
        <taxon>Viridiplantae</taxon>
        <taxon>Streptophyta</taxon>
        <taxon>Embryophyta</taxon>
        <taxon>Tracheophyta</taxon>
        <taxon>Spermatophyta</taxon>
        <taxon>Magnoliopsida</taxon>
        <taxon>Liliopsida</taxon>
        <taxon>Poales</taxon>
        <taxon>Poaceae</taxon>
        <taxon>BOP clade</taxon>
        <taxon>Pooideae</taxon>
        <taxon>Triticodae</taxon>
        <taxon>Triticeae</taxon>
        <taxon>Triticinae</taxon>
        <taxon>Aegilops</taxon>
    </lineage>
</organism>
<dbReference type="Proteomes" id="UP000015105">
    <property type="component" value="Chromosome 7D"/>
</dbReference>
<reference evidence="2" key="1">
    <citation type="journal article" date="2014" name="Science">
        <title>Ancient hybridizations among the ancestral genomes of bread wheat.</title>
        <authorList>
            <consortium name="International Wheat Genome Sequencing Consortium,"/>
            <person name="Marcussen T."/>
            <person name="Sandve S.R."/>
            <person name="Heier L."/>
            <person name="Spannagl M."/>
            <person name="Pfeifer M."/>
            <person name="Jakobsen K.S."/>
            <person name="Wulff B.B."/>
            <person name="Steuernagel B."/>
            <person name="Mayer K.F."/>
            <person name="Olsen O.A."/>
        </authorList>
    </citation>
    <scope>NUCLEOTIDE SEQUENCE [LARGE SCALE GENOMIC DNA]</scope>
    <source>
        <strain evidence="2">cv. AL8/78</strain>
    </source>
</reference>
<evidence type="ECO:0000313" key="2">
    <source>
        <dbReference type="Proteomes" id="UP000015105"/>
    </source>
</evidence>
<protein>
    <submittedName>
        <fullName evidence="1">Uncharacterized protein</fullName>
    </submittedName>
</protein>
<dbReference type="AlphaFoldDB" id="A0A453RN74"/>
<reference evidence="1" key="4">
    <citation type="submission" date="2019-03" db="UniProtKB">
        <authorList>
            <consortium name="EnsemblPlants"/>
        </authorList>
    </citation>
    <scope>IDENTIFICATION</scope>
</reference>
<name>A0A453RN74_AEGTS</name>
<keyword evidence="2" id="KW-1185">Reference proteome</keyword>
<dbReference type="Gramene" id="AET7Gv20643900.4">
    <property type="protein sequence ID" value="AET7Gv20643900.4"/>
    <property type="gene ID" value="AET7Gv20643900"/>
</dbReference>
<accession>A0A453RN74</accession>
<reference evidence="1" key="5">
    <citation type="journal article" date="2021" name="G3 (Bethesda)">
        <title>Aegilops tauschii genome assembly Aet v5.0 features greater sequence contiguity and improved annotation.</title>
        <authorList>
            <person name="Wang L."/>
            <person name="Zhu T."/>
            <person name="Rodriguez J.C."/>
            <person name="Deal K.R."/>
            <person name="Dubcovsky J."/>
            <person name="McGuire P.E."/>
            <person name="Lux T."/>
            <person name="Spannagl M."/>
            <person name="Mayer K.F.X."/>
            <person name="Baldrich P."/>
            <person name="Meyers B.C."/>
            <person name="Huo N."/>
            <person name="Gu Y.Q."/>
            <person name="Zhou H."/>
            <person name="Devos K.M."/>
            <person name="Bennetzen J.L."/>
            <person name="Unver T."/>
            <person name="Budak H."/>
            <person name="Gulick P.J."/>
            <person name="Galiba G."/>
            <person name="Kalapos B."/>
            <person name="Nelson D.R."/>
            <person name="Li P."/>
            <person name="You F.M."/>
            <person name="Luo M.C."/>
            <person name="Dvorak J."/>
        </authorList>
    </citation>
    <scope>NUCLEOTIDE SEQUENCE [LARGE SCALE GENOMIC DNA]</scope>
    <source>
        <strain evidence="1">cv. AL8/78</strain>
    </source>
</reference>
<reference evidence="1" key="3">
    <citation type="journal article" date="2017" name="Nature">
        <title>Genome sequence of the progenitor of the wheat D genome Aegilops tauschii.</title>
        <authorList>
            <person name="Luo M.C."/>
            <person name="Gu Y.Q."/>
            <person name="Puiu D."/>
            <person name="Wang H."/>
            <person name="Twardziok S.O."/>
            <person name="Deal K.R."/>
            <person name="Huo N."/>
            <person name="Zhu T."/>
            <person name="Wang L."/>
            <person name="Wang Y."/>
            <person name="McGuire P.E."/>
            <person name="Liu S."/>
            <person name="Long H."/>
            <person name="Ramasamy R.K."/>
            <person name="Rodriguez J.C."/>
            <person name="Van S.L."/>
            <person name="Yuan L."/>
            <person name="Wang Z."/>
            <person name="Xia Z."/>
            <person name="Xiao L."/>
            <person name="Anderson O.D."/>
            <person name="Ouyang S."/>
            <person name="Liang Y."/>
            <person name="Zimin A.V."/>
            <person name="Pertea G."/>
            <person name="Qi P."/>
            <person name="Bennetzen J.L."/>
            <person name="Dai X."/>
            <person name="Dawson M.W."/>
            <person name="Muller H.G."/>
            <person name="Kugler K."/>
            <person name="Rivarola-Duarte L."/>
            <person name="Spannagl M."/>
            <person name="Mayer K.F.X."/>
            <person name="Lu F.H."/>
            <person name="Bevan M.W."/>
            <person name="Leroy P."/>
            <person name="Li P."/>
            <person name="You F.M."/>
            <person name="Sun Q."/>
            <person name="Liu Z."/>
            <person name="Lyons E."/>
            <person name="Wicker T."/>
            <person name="Salzberg S.L."/>
            <person name="Devos K.M."/>
            <person name="Dvorak J."/>
        </authorList>
    </citation>
    <scope>NUCLEOTIDE SEQUENCE [LARGE SCALE GENOMIC DNA]</scope>
    <source>
        <strain evidence="1">cv. AL8/78</strain>
    </source>
</reference>
<evidence type="ECO:0000313" key="1">
    <source>
        <dbReference type="EnsemblPlants" id="AET7Gv20643900.4"/>
    </source>
</evidence>
<proteinExistence type="predicted"/>
<sequence>GRGKMRSRRPPACAYGPRDMTYMHVHVMTLIDVEPGASLVRRGMRALIAYVRSCFVN</sequence>
<dbReference type="EnsemblPlants" id="AET7Gv20643900.4">
    <property type="protein sequence ID" value="AET7Gv20643900.4"/>
    <property type="gene ID" value="AET7Gv20643900"/>
</dbReference>